<dbReference type="PANTHER" id="PTHR46060">
    <property type="entry name" value="MARINER MOS1 TRANSPOSASE-LIKE PROTEIN"/>
    <property type="match status" value="1"/>
</dbReference>
<name>A0ABQ8S1U3_PERAM</name>
<organism evidence="1 2">
    <name type="scientific">Periplaneta americana</name>
    <name type="common">American cockroach</name>
    <name type="synonym">Blatta americana</name>
    <dbReference type="NCBI Taxonomy" id="6978"/>
    <lineage>
        <taxon>Eukaryota</taxon>
        <taxon>Metazoa</taxon>
        <taxon>Ecdysozoa</taxon>
        <taxon>Arthropoda</taxon>
        <taxon>Hexapoda</taxon>
        <taxon>Insecta</taxon>
        <taxon>Pterygota</taxon>
        <taxon>Neoptera</taxon>
        <taxon>Polyneoptera</taxon>
        <taxon>Dictyoptera</taxon>
        <taxon>Blattodea</taxon>
        <taxon>Blattoidea</taxon>
        <taxon>Blattidae</taxon>
        <taxon>Blattinae</taxon>
        <taxon>Periplaneta</taxon>
    </lineage>
</organism>
<dbReference type="Gene3D" id="3.30.420.10">
    <property type="entry name" value="Ribonuclease H-like superfamily/Ribonuclease H"/>
    <property type="match status" value="1"/>
</dbReference>
<comment type="caution">
    <text evidence="1">The sequence shown here is derived from an EMBL/GenBank/DDBJ whole genome shotgun (WGS) entry which is preliminary data.</text>
</comment>
<dbReference type="InterPro" id="IPR036397">
    <property type="entry name" value="RNaseH_sf"/>
</dbReference>
<reference evidence="1 2" key="1">
    <citation type="journal article" date="2022" name="Allergy">
        <title>Genome assembly and annotation of Periplaneta americana reveal a comprehensive cockroach allergen profile.</title>
        <authorList>
            <person name="Wang L."/>
            <person name="Xiong Q."/>
            <person name="Saelim N."/>
            <person name="Wang L."/>
            <person name="Nong W."/>
            <person name="Wan A.T."/>
            <person name="Shi M."/>
            <person name="Liu X."/>
            <person name="Cao Q."/>
            <person name="Hui J.H.L."/>
            <person name="Sookrung N."/>
            <person name="Leung T.F."/>
            <person name="Tungtrongchitr A."/>
            <person name="Tsui S.K.W."/>
        </authorList>
    </citation>
    <scope>NUCLEOTIDE SEQUENCE [LARGE SCALE GENOMIC DNA]</scope>
    <source>
        <strain evidence="1">PWHHKU_190912</strain>
    </source>
</reference>
<protein>
    <recommendedName>
        <fullName evidence="3">Histone-lysine N-methyltransferase SETMAR</fullName>
    </recommendedName>
</protein>
<evidence type="ECO:0008006" key="3">
    <source>
        <dbReference type="Google" id="ProtNLM"/>
    </source>
</evidence>
<dbReference type="InterPro" id="IPR052709">
    <property type="entry name" value="Transposase-MT_Hybrid"/>
</dbReference>
<dbReference type="EMBL" id="JAJSOF020000037">
    <property type="protein sequence ID" value="KAJ4427908.1"/>
    <property type="molecule type" value="Genomic_DNA"/>
</dbReference>
<gene>
    <name evidence="1" type="ORF">ANN_23917</name>
</gene>
<proteinExistence type="predicted"/>
<evidence type="ECO:0000313" key="1">
    <source>
        <dbReference type="EMBL" id="KAJ4427908.1"/>
    </source>
</evidence>
<sequence length="103" mass="11789">MCRSSSAVRFAQKESISCETILENVSGDAVMFSNELIPDLAPSDFHLFLHLKKFLGDQRFDGDDEVKTVVREWFASQFYNEGIERLVPRLDKCHNNGGDYVEK</sequence>
<evidence type="ECO:0000313" key="2">
    <source>
        <dbReference type="Proteomes" id="UP001148838"/>
    </source>
</evidence>
<dbReference type="Proteomes" id="UP001148838">
    <property type="component" value="Unassembled WGS sequence"/>
</dbReference>
<dbReference type="PANTHER" id="PTHR46060:SF1">
    <property type="entry name" value="MARINER MOS1 TRANSPOSASE-LIKE PROTEIN"/>
    <property type="match status" value="1"/>
</dbReference>
<keyword evidence="2" id="KW-1185">Reference proteome</keyword>
<accession>A0ABQ8S1U3</accession>